<keyword evidence="4" id="KW-0752">Steroid biosynthesis</keyword>
<evidence type="ECO:0000256" key="3">
    <source>
        <dbReference type="ARBA" id="ARBA00022737"/>
    </source>
</evidence>
<dbReference type="InterPro" id="IPR008930">
    <property type="entry name" value="Terpenoid_cyclase/PrenylTrfase"/>
</dbReference>
<evidence type="ECO:0000256" key="5">
    <source>
        <dbReference type="ARBA" id="ARBA00023098"/>
    </source>
</evidence>
<feature type="domain" description="Squalene cyclase C-terminal" evidence="8">
    <location>
        <begin position="370"/>
        <end position="699"/>
    </location>
</feature>
<keyword evidence="5" id="KW-0443">Lipid metabolism</keyword>
<evidence type="ECO:0000313" key="11">
    <source>
        <dbReference type="Proteomes" id="UP000013776"/>
    </source>
</evidence>
<dbReference type="NCBIfam" id="TIGR01787">
    <property type="entry name" value="squalene_cyclas"/>
    <property type="match status" value="1"/>
</dbReference>
<dbReference type="Gene3D" id="6.20.120.20">
    <property type="match status" value="1"/>
</dbReference>
<dbReference type="Proteomes" id="UP000013776">
    <property type="component" value="Unassembled WGS sequence"/>
</dbReference>
<dbReference type="SUPFAM" id="SSF48239">
    <property type="entry name" value="Terpenoid cyclases/Protein prenyltransferases"/>
    <property type="match status" value="2"/>
</dbReference>
<comment type="caution">
    <text evidence="10">The sequence shown here is derived from an EMBL/GenBank/DDBJ whole genome shotgun (WGS) entry which is preliminary data.</text>
</comment>
<dbReference type="SFLD" id="SFLDG01016">
    <property type="entry name" value="Prenyltransferase_Like_2"/>
    <property type="match status" value="1"/>
</dbReference>
<dbReference type="Pfam" id="PF13243">
    <property type="entry name" value="SQHop_cyclase_C"/>
    <property type="match status" value="1"/>
</dbReference>
<protein>
    <recommendedName>
        <fullName evidence="7">Terpene cyclase/mutase family member</fullName>
        <ecNumber evidence="7">5.4.99.-</ecNumber>
    </recommendedName>
</protein>
<accession>R4X9H2</accession>
<dbReference type="GO" id="GO:0016104">
    <property type="term" value="P:triterpenoid biosynthetic process"/>
    <property type="evidence" value="ECO:0007669"/>
    <property type="project" value="InterPro"/>
</dbReference>
<proteinExistence type="inferred from homology"/>
<dbReference type="InterPro" id="IPR032697">
    <property type="entry name" value="SQ_cyclase_N"/>
</dbReference>
<dbReference type="CDD" id="cd02892">
    <property type="entry name" value="SQCY_1"/>
    <property type="match status" value="1"/>
</dbReference>
<feature type="domain" description="Squalene cyclase N-terminal" evidence="9">
    <location>
        <begin position="69"/>
        <end position="354"/>
    </location>
</feature>
<dbReference type="PANTHER" id="PTHR11764:SF20">
    <property type="entry name" value="LANOSTEROL SYNTHASE"/>
    <property type="match status" value="1"/>
</dbReference>
<dbReference type="GO" id="GO:0000250">
    <property type="term" value="F:lanosterol synthase activity"/>
    <property type="evidence" value="ECO:0007669"/>
    <property type="project" value="TreeGrafter"/>
</dbReference>
<dbReference type="EMBL" id="CAHR02000018">
    <property type="protein sequence ID" value="CCG80869.1"/>
    <property type="molecule type" value="Genomic_DNA"/>
</dbReference>
<evidence type="ECO:0000313" key="10">
    <source>
        <dbReference type="EMBL" id="CCG80869.1"/>
    </source>
</evidence>
<evidence type="ECO:0000256" key="4">
    <source>
        <dbReference type="ARBA" id="ARBA00022955"/>
    </source>
</evidence>
<dbReference type="eggNOG" id="KOG0497">
    <property type="taxonomic scope" value="Eukaryota"/>
</dbReference>
<dbReference type="InterPro" id="IPR018333">
    <property type="entry name" value="Squalene_cyclase"/>
</dbReference>
<evidence type="ECO:0000256" key="2">
    <source>
        <dbReference type="ARBA" id="ARBA00022516"/>
    </source>
</evidence>
<dbReference type="GO" id="GO:0005811">
    <property type="term" value="C:lipid droplet"/>
    <property type="evidence" value="ECO:0007669"/>
    <property type="project" value="InterPro"/>
</dbReference>
<gene>
    <name evidence="10" type="ORF">TAPDE_000517</name>
</gene>
<dbReference type="PANTHER" id="PTHR11764">
    <property type="entry name" value="TERPENE CYCLASE/MUTASE FAMILY MEMBER"/>
    <property type="match status" value="1"/>
</dbReference>
<reference evidence="10 11" key="1">
    <citation type="journal article" date="2013" name="MBio">
        <title>Genome sequencing of the plant pathogen Taphrina deformans, the causal agent of peach leaf curl.</title>
        <authorList>
            <person name="Cisse O.H."/>
            <person name="Almeida J.M.G.C.F."/>
            <person name="Fonseca A."/>
            <person name="Kumar A.A."/>
            <person name="Salojaervi J."/>
            <person name="Overmyer K."/>
            <person name="Hauser P.M."/>
            <person name="Pagni M."/>
        </authorList>
    </citation>
    <scope>NUCLEOTIDE SEQUENCE [LARGE SCALE GENOMIC DNA]</scope>
    <source>
        <strain evidence="11">PYCC 5710 / ATCC 11124 / CBS 356.35 / IMI 108563 / JCM 9778 / NBRC 8474</strain>
    </source>
</reference>
<dbReference type="VEuPathDB" id="FungiDB:TAPDE_000517"/>
<comment type="similarity">
    <text evidence="1 7">Belongs to the terpene cyclase/mutase family.</text>
</comment>
<dbReference type="InterPro" id="IPR032696">
    <property type="entry name" value="SQ_cyclase_C"/>
</dbReference>
<dbReference type="STRING" id="1097556.R4X9H2"/>
<dbReference type="FunFam" id="1.50.10.20:FF:000003">
    <property type="entry name" value="Terpene cyclase/mutase family member"/>
    <property type="match status" value="1"/>
</dbReference>
<dbReference type="EC" id="5.4.99.-" evidence="7"/>
<keyword evidence="11" id="KW-1185">Reference proteome</keyword>
<evidence type="ECO:0000256" key="1">
    <source>
        <dbReference type="ARBA" id="ARBA00009755"/>
    </source>
</evidence>
<keyword evidence="3" id="KW-0677">Repeat</keyword>
<evidence type="ECO:0000259" key="9">
    <source>
        <dbReference type="Pfam" id="PF13249"/>
    </source>
</evidence>
<keyword evidence="2" id="KW-0444">Lipid biosynthesis</keyword>
<dbReference type="GO" id="GO:0006696">
    <property type="term" value="P:ergosterol biosynthetic process"/>
    <property type="evidence" value="ECO:0007669"/>
    <property type="project" value="TreeGrafter"/>
</dbReference>
<organism evidence="10 11">
    <name type="scientific">Taphrina deformans (strain PYCC 5710 / ATCC 11124 / CBS 356.35 / IMI 108563 / JCM 9778 / NBRC 8474)</name>
    <name type="common">Peach leaf curl fungus</name>
    <name type="synonym">Lalaria deformans</name>
    <dbReference type="NCBI Taxonomy" id="1097556"/>
    <lineage>
        <taxon>Eukaryota</taxon>
        <taxon>Fungi</taxon>
        <taxon>Dikarya</taxon>
        <taxon>Ascomycota</taxon>
        <taxon>Taphrinomycotina</taxon>
        <taxon>Taphrinomycetes</taxon>
        <taxon>Taphrinales</taxon>
        <taxon>Taphrinaceae</taxon>
        <taxon>Taphrina</taxon>
    </lineage>
</organism>
<name>R4X9H2_TAPDE</name>
<evidence type="ECO:0000256" key="6">
    <source>
        <dbReference type="ARBA" id="ARBA00023235"/>
    </source>
</evidence>
<keyword evidence="6 7" id="KW-0413">Isomerase</keyword>
<dbReference type="OrthoDB" id="21502at2759"/>
<sequence>MTDLSRWRLAEDVEIGVQRWEYISSEAAQVRPQSGPEKYFLKQPIEFMEQPTATTPTQAARNGFNFYKDLQLPDGHWGCFYGGPSFLLPGLVITSYITHSPIPEPQRLQMIKFLHHSVNDDGGWGMHFDGPSTVFGTCLYYVSGRILGIAASDPLSVNARDKLLSMGGPTSIPQWGKFWLASLGLFGWDGINPVPSEFWLLPDWMPIHPWRWWIHTRVVYLPMSYLFSNRLTMPPNDLTNSLKEELYEGHYDAIDFSEHRNNVSAHDLLKPHSAILRVINWILVLWFTYLRPRWLNNKANELVVKLIAREDQNTNYACLAPVNKALQMLANFYIYGRDSEQMQRHREKVWDYMWLSDTGMTSSGTNGVQLWDTAFSISALYEASLDTDIAFHESLAKGLDFLDKSQFRDDSDDPYRQQRKGGWPFSTKDNGYIVSDCLAEGMKSVLLLQASGTFGKPISDQRIFDGMDTMLTMQNSDGGFASYELVRASHLLELLNPAEVFDRIMTEYCYVECTSACYSTMTLFSSLYPQYRAAQFALARKRAIAFVKTQQRSDGSFYGSWGICFTYGTMFAVEALALEGGTYTTSREIRKAVEFLLSKQMDDGGWGESYLSSENEVYTHSSRSLVVQSSWALIALILSKPPASVVGAIERGVELLMSRQAKTGEWPQEDTEGVFNRTCMIGYPNYRHYFPIKALGMYVKHIRGGTR</sequence>
<dbReference type="Gene3D" id="1.50.10.20">
    <property type="match status" value="2"/>
</dbReference>
<dbReference type="AlphaFoldDB" id="R4X9H2"/>
<dbReference type="Pfam" id="PF13249">
    <property type="entry name" value="SQHop_cyclase_N"/>
    <property type="match status" value="1"/>
</dbReference>
<evidence type="ECO:0000259" key="8">
    <source>
        <dbReference type="Pfam" id="PF13243"/>
    </source>
</evidence>
<evidence type="ECO:0000256" key="7">
    <source>
        <dbReference type="RuleBase" id="RU362003"/>
    </source>
</evidence>